<dbReference type="SUPFAM" id="SSF48452">
    <property type="entry name" value="TPR-like"/>
    <property type="match status" value="1"/>
</dbReference>
<proteinExistence type="predicted"/>
<feature type="domain" description="HTH cro/C1-type" evidence="2">
    <location>
        <begin position="20"/>
        <end position="73"/>
    </location>
</feature>
<keyword evidence="1" id="KW-0238">DNA-binding</keyword>
<dbReference type="Gene3D" id="1.10.260.40">
    <property type="entry name" value="lambda repressor-like DNA-binding domains"/>
    <property type="match status" value="1"/>
</dbReference>
<dbReference type="InterPro" id="IPR001387">
    <property type="entry name" value="Cro/C1-type_HTH"/>
</dbReference>
<evidence type="ECO:0000256" key="1">
    <source>
        <dbReference type="ARBA" id="ARBA00023125"/>
    </source>
</evidence>
<dbReference type="InterPro" id="IPR050807">
    <property type="entry name" value="TransReg_Diox_bact_type"/>
</dbReference>
<dbReference type="InterPro" id="IPR011990">
    <property type="entry name" value="TPR-like_helical_dom_sf"/>
</dbReference>
<dbReference type="SUPFAM" id="SSF47413">
    <property type="entry name" value="lambda repressor-like DNA-binding domains"/>
    <property type="match status" value="1"/>
</dbReference>
<name>A0A7K2IPE2_9ACTN</name>
<dbReference type="AlphaFoldDB" id="A0A7K2IPE2"/>
<evidence type="ECO:0000313" key="3">
    <source>
        <dbReference type="EMBL" id="MYR31665.1"/>
    </source>
</evidence>
<dbReference type="GO" id="GO:0003700">
    <property type="term" value="F:DNA-binding transcription factor activity"/>
    <property type="evidence" value="ECO:0007669"/>
    <property type="project" value="TreeGrafter"/>
</dbReference>
<gene>
    <name evidence="3" type="ORF">GTW20_05120</name>
</gene>
<dbReference type="GO" id="GO:0005829">
    <property type="term" value="C:cytosol"/>
    <property type="evidence" value="ECO:0007669"/>
    <property type="project" value="TreeGrafter"/>
</dbReference>
<organism evidence="3 4">
    <name type="scientific">Nocardiopsis alba</name>
    <dbReference type="NCBI Taxonomy" id="53437"/>
    <lineage>
        <taxon>Bacteria</taxon>
        <taxon>Bacillati</taxon>
        <taxon>Actinomycetota</taxon>
        <taxon>Actinomycetes</taxon>
        <taxon>Streptosporangiales</taxon>
        <taxon>Nocardiopsidaceae</taxon>
        <taxon>Nocardiopsis</taxon>
    </lineage>
</organism>
<dbReference type="EMBL" id="WWHY01000001">
    <property type="protein sequence ID" value="MYR31665.1"/>
    <property type="molecule type" value="Genomic_DNA"/>
</dbReference>
<dbReference type="Pfam" id="PF01381">
    <property type="entry name" value="HTH_3"/>
    <property type="match status" value="1"/>
</dbReference>
<sequence>MAVNRTTEKPSHQPELGRRLRELRLRRGFSQSDLAGEDLSTSAISLIESGRREPNPDTLRLVAERLDTTPDYLLNGRRLQESALFRLRIAKAKSALVSGDSRGAAEEMELLHSYMCDDPDMRREVALLRIQVAAANDPGASCARRVRDSLEGREPGSIAEHLLVVEAGIAESTRSVSREAARHSLSELVDRVGVLGLEGTGLDARSRLLCRRLGMEVGPSSSTATLPLIEQAVRYTRASRKAEEREEIEDAVWLAEAGSSLAWAATEQAEISLERAELMVAPSASGGEDSRAFLQCLLDAQGRLEMTGLSWALARGEARIAEAYLALGEWEESEQWARRALRGLDEPGAGDEHDVLIRSIARLTLARALSERSGGADRELSKAALSAVDEAISDLETLPPSRECARGWKYAGEVLGVLGEGARALDAFQRALGAVGIP</sequence>
<dbReference type="GO" id="GO:0003677">
    <property type="term" value="F:DNA binding"/>
    <property type="evidence" value="ECO:0007669"/>
    <property type="project" value="UniProtKB-KW"/>
</dbReference>
<protein>
    <submittedName>
        <fullName evidence="3">Helix-turn-helix domain-containing protein</fullName>
    </submittedName>
</protein>
<dbReference type="PANTHER" id="PTHR46797">
    <property type="entry name" value="HTH-TYPE TRANSCRIPTIONAL REGULATOR"/>
    <property type="match status" value="1"/>
</dbReference>
<dbReference type="Gene3D" id="1.25.40.10">
    <property type="entry name" value="Tetratricopeptide repeat domain"/>
    <property type="match status" value="1"/>
</dbReference>
<dbReference type="CDD" id="cd00093">
    <property type="entry name" value="HTH_XRE"/>
    <property type="match status" value="1"/>
</dbReference>
<dbReference type="PROSITE" id="PS50943">
    <property type="entry name" value="HTH_CROC1"/>
    <property type="match status" value="1"/>
</dbReference>
<evidence type="ECO:0000259" key="2">
    <source>
        <dbReference type="PROSITE" id="PS50943"/>
    </source>
</evidence>
<dbReference type="SMART" id="SM00530">
    <property type="entry name" value="HTH_XRE"/>
    <property type="match status" value="1"/>
</dbReference>
<reference evidence="3 4" key="1">
    <citation type="journal article" date="2019" name="Nat. Commun.">
        <title>The antimicrobial potential of Streptomyces from insect microbiomes.</title>
        <authorList>
            <person name="Chevrette M.G."/>
            <person name="Carlson C.M."/>
            <person name="Ortega H.E."/>
            <person name="Thomas C."/>
            <person name="Ananiev G.E."/>
            <person name="Barns K.J."/>
            <person name="Book A.J."/>
            <person name="Cagnazzo J."/>
            <person name="Carlos C."/>
            <person name="Flanigan W."/>
            <person name="Grubbs K.J."/>
            <person name="Horn H.A."/>
            <person name="Hoffmann F.M."/>
            <person name="Klassen J.L."/>
            <person name="Knack J.J."/>
            <person name="Lewin G.R."/>
            <person name="McDonald B.R."/>
            <person name="Muller L."/>
            <person name="Melo W.G.P."/>
            <person name="Pinto-Tomas A.A."/>
            <person name="Schmitz A."/>
            <person name="Wendt-Pienkowski E."/>
            <person name="Wildman S."/>
            <person name="Zhao M."/>
            <person name="Zhang F."/>
            <person name="Bugni T.S."/>
            <person name="Andes D.R."/>
            <person name="Pupo M.T."/>
            <person name="Currie C.R."/>
        </authorList>
    </citation>
    <scope>NUCLEOTIDE SEQUENCE [LARGE SCALE GENOMIC DNA]</scope>
    <source>
        <strain evidence="3 4">SID5840</strain>
    </source>
</reference>
<comment type="caution">
    <text evidence="3">The sequence shown here is derived from an EMBL/GenBank/DDBJ whole genome shotgun (WGS) entry which is preliminary data.</text>
</comment>
<accession>A0A7K2IPE2</accession>
<dbReference type="RefSeq" id="WP_161110388.1">
    <property type="nucleotide sequence ID" value="NZ_JBHYKC010000005.1"/>
</dbReference>
<evidence type="ECO:0000313" key="4">
    <source>
        <dbReference type="Proteomes" id="UP000467124"/>
    </source>
</evidence>
<dbReference type="PANTHER" id="PTHR46797:SF1">
    <property type="entry name" value="METHYLPHOSPHONATE SYNTHASE"/>
    <property type="match status" value="1"/>
</dbReference>
<dbReference type="InterPro" id="IPR010982">
    <property type="entry name" value="Lambda_DNA-bd_dom_sf"/>
</dbReference>
<dbReference type="Proteomes" id="UP000467124">
    <property type="component" value="Unassembled WGS sequence"/>
</dbReference>